<accession>A0A1I8BT52</accession>
<keyword evidence="1" id="KW-1185">Reference proteome</keyword>
<evidence type="ECO:0000313" key="1">
    <source>
        <dbReference type="Proteomes" id="UP000095281"/>
    </source>
</evidence>
<protein>
    <submittedName>
        <fullName evidence="2">Uncharacterized protein</fullName>
    </submittedName>
</protein>
<dbReference type="Proteomes" id="UP000095281">
    <property type="component" value="Unplaced"/>
</dbReference>
<evidence type="ECO:0000313" key="2">
    <source>
        <dbReference type="WBParaSite" id="MhA1_Contig492.frz3.gene21"/>
    </source>
</evidence>
<name>A0A1I8BT52_MELHA</name>
<sequence length="194" mass="22412">MLDLNPDNWNKENIWPSPVSTIINPPINSLVNEQREELENKKSCLNLKINKKVGNNEYLEDENFKIKRGRFEFEKNVEENKGAGEAEGMVNLCWWSQRRRDHKEQFSSSRCLFPVADKIQNLSKYSTEETQKLESSSKKVETTARIVLGELFCYVLSPFKQQCSDDEDDELQTCSTSSPNSKVFCPKQLNVLPV</sequence>
<dbReference type="AlphaFoldDB" id="A0A1I8BT52"/>
<organism evidence="1 2">
    <name type="scientific">Meloidogyne hapla</name>
    <name type="common">Root-knot nematode worm</name>
    <dbReference type="NCBI Taxonomy" id="6305"/>
    <lineage>
        <taxon>Eukaryota</taxon>
        <taxon>Metazoa</taxon>
        <taxon>Ecdysozoa</taxon>
        <taxon>Nematoda</taxon>
        <taxon>Chromadorea</taxon>
        <taxon>Rhabditida</taxon>
        <taxon>Tylenchina</taxon>
        <taxon>Tylenchomorpha</taxon>
        <taxon>Tylenchoidea</taxon>
        <taxon>Meloidogynidae</taxon>
        <taxon>Meloidogyninae</taxon>
        <taxon>Meloidogyne</taxon>
    </lineage>
</organism>
<dbReference type="WBParaSite" id="MhA1_Contig492.frz3.gene21">
    <property type="protein sequence ID" value="MhA1_Contig492.frz3.gene21"/>
    <property type="gene ID" value="MhA1_Contig492.frz3.gene21"/>
</dbReference>
<reference evidence="2" key="1">
    <citation type="submission" date="2016-11" db="UniProtKB">
        <authorList>
            <consortium name="WormBaseParasite"/>
        </authorList>
    </citation>
    <scope>IDENTIFICATION</scope>
</reference>
<proteinExistence type="predicted"/>